<dbReference type="PATRIC" id="fig|742737.3.peg.3511"/>
<accession>G5IJ55</accession>
<dbReference type="HOGENOM" id="CLU_098580_1_0_9"/>
<reference evidence="1 2" key="1">
    <citation type="submission" date="2011-08" db="EMBL/GenBank/DDBJ databases">
        <title>The Genome Sequence of Clostridium hathewayi WAL-18680.</title>
        <authorList>
            <consortium name="The Broad Institute Genome Sequencing Platform"/>
            <person name="Earl A."/>
            <person name="Ward D."/>
            <person name="Feldgarden M."/>
            <person name="Gevers D."/>
            <person name="Finegold S.M."/>
            <person name="Summanen P.H."/>
            <person name="Molitoris D.R."/>
            <person name="Song M."/>
            <person name="Daigneault M."/>
            <person name="Allen-Vercoe E."/>
            <person name="Young S.K."/>
            <person name="Zeng Q."/>
            <person name="Gargeya S."/>
            <person name="Fitzgerald M."/>
            <person name="Haas B."/>
            <person name="Abouelleil A."/>
            <person name="Alvarado L."/>
            <person name="Arachchi H.M."/>
            <person name="Berlin A."/>
            <person name="Brown A."/>
            <person name="Chapman S.B."/>
            <person name="Chen Z."/>
            <person name="Dunbar C."/>
            <person name="Freedman E."/>
            <person name="Gearin G."/>
            <person name="Gellesch M."/>
            <person name="Goldberg J."/>
            <person name="Griggs A."/>
            <person name="Gujja S."/>
            <person name="Heiman D."/>
            <person name="Howarth C."/>
            <person name="Larson L."/>
            <person name="Lui A."/>
            <person name="MacDonald P.J.P."/>
            <person name="Montmayeur A."/>
            <person name="Murphy C."/>
            <person name="Neiman D."/>
            <person name="Pearson M."/>
            <person name="Priest M."/>
            <person name="Roberts A."/>
            <person name="Saif S."/>
            <person name="Shea T."/>
            <person name="Shenoy N."/>
            <person name="Sisk P."/>
            <person name="Stolte C."/>
            <person name="Sykes S."/>
            <person name="Wortman J."/>
            <person name="Nusbaum C."/>
            <person name="Birren B."/>
        </authorList>
    </citation>
    <scope>NUCLEOTIDE SEQUENCE [LARGE SCALE GENOMIC DNA]</scope>
    <source>
        <strain evidence="1 2">WAL-18680</strain>
    </source>
</reference>
<name>G5IJ55_9FIRM</name>
<organism evidence="1 2">
    <name type="scientific">Hungatella hathewayi WAL-18680</name>
    <dbReference type="NCBI Taxonomy" id="742737"/>
    <lineage>
        <taxon>Bacteria</taxon>
        <taxon>Bacillati</taxon>
        <taxon>Bacillota</taxon>
        <taxon>Clostridia</taxon>
        <taxon>Lachnospirales</taxon>
        <taxon>Lachnospiraceae</taxon>
        <taxon>Hungatella</taxon>
    </lineage>
</organism>
<gene>
    <name evidence="1" type="ORF">HMPREF9473_03533</name>
</gene>
<sequence>MNRKQNRKSGINLLVILLSAVFCLAVLGAAGYCIVTFGQSGAESRETELVPEGNVKIGTLNDPAARQSELNGIVDEGMLTFSINTTPCMQDGRSPANLMIENPPSNGNRFTVIIIRDDTGEEIYRSGYLDPEQYIDETELDVVLPQGEYSCSAYFDAYRVKDSSYIGRAAAQITLYVFQ</sequence>
<dbReference type="RefSeq" id="WP_006781523.1">
    <property type="nucleotide sequence ID" value="NZ_CP040506.1"/>
</dbReference>
<dbReference type="AlphaFoldDB" id="G5IJ55"/>
<comment type="caution">
    <text evidence="1">The sequence shown here is derived from an EMBL/GenBank/DDBJ whole genome shotgun (WGS) entry which is preliminary data.</text>
</comment>
<dbReference type="EMBL" id="ADLN01000097">
    <property type="protein sequence ID" value="EHI58475.1"/>
    <property type="molecule type" value="Genomic_DNA"/>
</dbReference>
<evidence type="ECO:0000313" key="1">
    <source>
        <dbReference type="EMBL" id="EHI58475.1"/>
    </source>
</evidence>
<evidence type="ECO:0000313" key="2">
    <source>
        <dbReference type="Proteomes" id="UP000005384"/>
    </source>
</evidence>
<dbReference type="Proteomes" id="UP000005384">
    <property type="component" value="Unassembled WGS sequence"/>
</dbReference>
<proteinExistence type="predicted"/>
<protein>
    <submittedName>
        <fullName evidence="1">Uncharacterized protein</fullName>
    </submittedName>
</protein>
<keyword evidence="2" id="KW-1185">Reference proteome</keyword>